<feature type="domain" description="Phosphotyrosine protein phosphatase I" evidence="3">
    <location>
        <begin position="69"/>
        <end position="227"/>
    </location>
</feature>
<dbReference type="SUPFAM" id="SSF52788">
    <property type="entry name" value="Phosphotyrosine protein phosphatases I"/>
    <property type="match status" value="1"/>
</dbReference>
<reference evidence="4 5" key="1">
    <citation type="submission" date="2019-02" db="EMBL/GenBank/DDBJ databases">
        <title>Genome of a new Bacteroidetes strain.</title>
        <authorList>
            <person name="Pitt A."/>
        </authorList>
    </citation>
    <scope>NUCLEOTIDE SEQUENCE [LARGE SCALE GENOMIC DNA]</scope>
    <source>
        <strain evidence="4 5">103A-SOEBACH</strain>
    </source>
</reference>
<dbReference type="OrthoDB" id="9793058at2"/>
<accession>A0A4Q9BG42</accession>
<dbReference type="GO" id="GO:0046685">
    <property type="term" value="P:response to arsenic-containing substance"/>
    <property type="evidence" value="ECO:0007669"/>
    <property type="project" value="UniProtKB-KW"/>
</dbReference>
<evidence type="ECO:0000256" key="2">
    <source>
        <dbReference type="SAM" id="SignalP"/>
    </source>
</evidence>
<evidence type="ECO:0000256" key="1">
    <source>
        <dbReference type="ARBA" id="ARBA00022849"/>
    </source>
</evidence>
<dbReference type="Pfam" id="PF01451">
    <property type="entry name" value="LMWPc"/>
    <property type="match status" value="1"/>
</dbReference>
<comment type="caution">
    <text evidence="4">The sequence shown here is derived from an EMBL/GenBank/DDBJ whole genome shotgun (WGS) entry which is preliminary data.</text>
</comment>
<dbReference type="PANTHER" id="PTHR43428:SF1">
    <property type="entry name" value="ARSENATE REDUCTASE"/>
    <property type="match status" value="1"/>
</dbReference>
<dbReference type="SMART" id="SM00226">
    <property type="entry name" value="LMWPc"/>
    <property type="match status" value="1"/>
</dbReference>
<dbReference type="RefSeq" id="WP_130922420.1">
    <property type="nucleotide sequence ID" value="NZ_JAANOM010000002.1"/>
</dbReference>
<keyword evidence="2" id="KW-0732">Signal</keyword>
<dbReference type="PANTHER" id="PTHR43428">
    <property type="entry name" value="ARSENATE REDUCTASE"/>
    <property type="match status" value="1"/>
</dbReference>
<name>A0A4Q9BG42_9BACT</name>
<organism evidence="4 5">
    <name type="scientific">Aquirufa antheringensis</name>
    <dbReference type="NCBI Taxonomy" id="2516559"/>
    <lineage>
        <taxon>Bacteria</taxon>
        <taxon>Pseudomonadati</taxon>
        <taxon>Bacteroidota</taxon>
        <taxon>Cytophagia</taxon>
        <taxon>Cytophagales</taxon>
        <taxon>Flectobacillaceae</taxon>
        <taxon>Aquirufa</taxon>
    </lineage>
</organism>
<evidence type="ECO:0000259" key="3">
    <source>
        <dbReference type="SMART" id="SM00226"/>
    </source>
</evidence>
<keyword evidence="1" id="KW-0059">Arsenical resistance</keyword>
<evidence type="ECO:0000313" key="4">
    <source>
        <dbReference type="EMBL" id="TBH75240.1"/>
    </source>
</evidence>
<gene>
    <name evidence="4" type="ORF">EWU20_01310</name>
</gene>
<evidence type="ECO:0000313" key="5">
    <source>
        <dbReference type="Proteomes" id="UP000293583"/>
    </source>
</evidence>
<dbReference type="InterPro" id="IPR023485">
    <property type="entry name" value="Ptyr_pPase"/>
</dbReference>
<dbReference type="Proteomes" id="UP000293583">
    <property type="component" value="Unassembled WGS sequence"/>
</dbReference>
<dbReference type="EMBL" id="SEWY01000001">
    <property type="protein sequence ID" value="TBH75240.1"/>
    <property type="molecule type" value="Genomic_DNA"/>
</dbReference>
<dbReference type="InterPro" id="IPR036196">
    <property type="entry name" value="Ptyr_pPase_sf"/>
</dbReference>
<keyword evidence="5" id="KW-1185">Reference proteome</keyword>
<feature type="chain" id="PRO_5020687907" evidence="2">
    <location>
        <begin position="21"/>
        <end position="229"/>
    </location>
</feature>
<proteinExistence type="predicted"/>
<dbReference type="AlphaFoldDB" id="A0A4Q9BG42"/>
<feature type="signal peptide" evidence="2">
    <location>
        <begin position="1"/>
        <end position="20"/>
    </location>
</feature>
<sequence>MKKLLFSFFALTVFITPSVAKSGSSESTPLANYIQAIKEGMNLIPTERKLEIEKLATYVKNQIQSNQPVNLVFICTHNSRRSQMSQIWASVAIEQFQLVGKINTYSGGTETTAFNPRAVAALERAGISIDKPTGSNPHYQVKYSEKQPTIECFSKVYTNSFNPQKNFVAVMNCSDADKNCPNVVGASFRTAIKYDDPKLSDGTPEEQSTYDTRCRQIATEMFYLMSKIK</sequence>
<dbReference type="Gene3D" id="3.40.50.2300">
    <property type="match status" value="1"/>
</dbReference>
<protein>
    <submittedName>
        <fullName evidence="4">Protein-tyrosine-phosphatase</fullName>
    </submittedName>
</protein>